<dbReference type="Proteomes" id="UP000049983">
    <property type="component" value="Unassembled WGS sequence"/>
</dbReference>
<keyword evidence="3" id="KW-0472">Membrane</keyword>
<accession>A0A0M6ZLP1</accession>
<dbReference type="InterPro" id="IPR050768">
    <property type="entry name" value="UPF0353/GerABKA_families"/>
</dbReference>
<protein>
    <recommendedName>
        <fullName evidence="4">VWFA domain-containing protein</fullName>
    </recommendedName>
</protein>
<dbReference type="SUPFAM" id="SSF53300">
    <property type="entry name" value="vWA-like"/>
    <property type="match status" value="1"/>
</dbReference>
<evidence type="ECO:0000313" key="6">
    <source>
        <dbReference type="Proteomes" id="UP000049983"/>
    </source>
</evidence>
<dbReference type="EMBL" id="CXWC01000014">
    <property type="protein sequence ID" value="CTQ78036.1"/>
    <property type="molecule type" value="Genomic_DNA"/>
</dbReference>
<organism evidence="5 6">
    <name type="scientific">Roseibium album</name>
    <dbReference type="NCBI Taxonomy" id="311410"/>
    <lineage>
        <taxon>Bacteria</taxon>
        <taxon>Pseudomonadati</taxon>
        <taxon>Pseudomonadota</taxon>
        <taxon>Alphaproteobacteria</taxon>
        <taxon>Hyphomicrobiales</taxon>
        <taxon>Stappiaceae</taxon>
        <taxon>Roseibium</taxon>
    </lineage>
</organism>
<dbReference type="Gene3D" id="1.25.40.10">
    <property type="entry name" value="Tetratricopeptide repeat domain"/>
    <property type="match status" value="1"/>
</dbReference>
<dbReference type="InterPro" id="IPR011990">
    <property type="entry name" value="TPR-like_helical_dom_sf"/>
</dbReference>
<dbReference type="InterPro" id="IPR019734">
    <property type="entry name" value="TPR_rpt"/>
</dbReference>
<evidence type="ECO:0000256" key="3">
    <source>
        <dbReference type="SAM" id="Phobius"/>
    </source>
</evidence>
<dbReference type="PANTHER" id="PTHR22550">
    <property type="entry name" value="SPORE GERMINATION PROTEIN"/>
    <property type="match status" value="1"/>
</dbReference>
<dbReference type="InterPro" id="IPR036465">
    <property type="entry name" value="vWFA_dom_sf"/>
</dbReference>
<dbReference type="STRING" id="311410.LA5095_05401"/>
<dbReference type="PANTHER" id="PTHR22550:SF14">
    <property type="entry name" value="VWFA DOMAIN-CONTAINING PROTEIN"/>
    <property type="match status" value="1"/>
</dbReference>
<dbReference type="Gene3D" id="3.40.50.410">
    <property type="entry name" value="von Willebrand factor, type A domain"/>
    <property type="match status" value="1"/>
</dbReference>
<dbReference type="InterPro" id="IPR002035">
    <property type="entry name" value="VWF_A"/>
</dbReference>
<feature type="repeat" description="TPR" evidence="1">
    <location>
        <begin position="388"/>
        <end position="421"/>
    </location>
</feature>
<dbReference type="Pfam" id="PF13519">
    <property type="entry name" value="VWA_2"/>
    <property type="match status" value="1"/>
</dbReference>
<feature type="region of interest" description="Disordered" evidence="2">
    <location>
        <begin position="442"/>
        <end position="483"/>
    </location>
</feature>
<dbReference type="RefSeq" id="WP_055120706.1">
    <property type="nucleotide sequence ID" value="NZ_CXWA01000010.1"/>
</dbReference>
<dbReference type="PROSITE" id="PS50005">
    <property type="entry name" value="TPR"/>
    <property type="match status" value="1"/>
</dbReference>
<evidence type="ECO:0000256" key="2">
    <source>
        <dbReference type="SAM" id="MobiDB-lite"/>
    </source>
</evidence>
<dbReference type="OrthoDB" id="9807628at2"/>
<feature type="transmembrane region" description="Helical" evidence="3">
    <location>
        <begin position="15"/>
        <end position="34"/>
    </location>
</feature>
<feature type="domain" description="VWFA" evidence="4">
    <location>
        <begin position="102"/>
        <end position="208"/>
    </location>
</feature>
<dbReference type="AlphaFoldDB" id="A0A0M6ZLP1"/>
<evidence type="ECO:0000256" key="1">
    <source>
        <dbReference type="PROSITE-ProRule" id="PRU00339"/>
    </source>
</evidence>
<feature type="transmembrane region" description="Helical" evidence="3">
    <location>
        <begin position="69"/>
        <end position="88"/>
    </location>
</feature>
<sequence>MSTDQLFQQFEAFHFLRPWWLLALPAIGLLFWLVRVRPSRRFKLPSVIAPHLAAALTIGQEDRRRLQPVDTIAMILCLLAVATAGPTWSRVPNPLVSDAAPLVIALKVSDSMMQPDVPPNRLERAKQKILDLLKDRAGARTALIAYAGSAHQVVPLTEDPGVIKPFLEGLDPQVMPQEGDAAGEALVLAQTILQTQTEPGSILFLLDGISSSDAAMIAKGNTETHTPLHFWVFSRDPKPVDTPSGLGVGQAVTVTADARDVQQIIRNIDTTYQAALSQDEDAKWRDQGVLVAWPAALLLLFWFRRGWTMRWSAILFLAFLFQPPSNAHAEGWRDWFFTPDQQGQMAFDAKEYEKASELFQDPERKAYSLYKLGRYEEAAELYAWQESSDAALGEGMSLIKSRAYRQSIAAFQKAVDRDPLNEAAQRNLELAEYILEYIETTREQSDTSEESGIGADDTVYDNEAGRGTETQQQAGEAVPETADQWMRTVDTRTGDFLKSRFALENARGSQ</sequence>
<dbReference type="GeneID" id="97672671"/>
<evidence type="ECO:0000313" key="5">
    <source>
        <dbReference type="EMBL" id="CTQ78036.1"/>
    </source>
</evidence>
<proteinExistence type="predicted"/>
<evidence type="ECO:0000259" key="4">
    <source>
        <dbReference type="Pfam" id="PF13519"/>
    </source>
</evidence>
<keyword evidence="3" id="KW-1133">Transmembrane helix</keyword>
<keyword evidence="6" id="KW-1185">Reference proteome</keyword>
<dbReference type="SUPFAM" id="SSF48452">
    <property type="entry name" value="TPR-like"/>
    <property type="match status" value="1"/>
</dbReference>
<keyword evidence="1" id="KW-0802">TPR repeat</keyword>
<keyword evidence="3" id="KW-0812">Transmembrane</keyword>
<reference evidence="6" key="1">
    <citation type="submission" date="2015-07" db="EMBL/GenBank/DDBJ databases">
        <authorList>
            <person name="Rodrigo-Torres Lidia"/>
            <person name="Arahal R.David."/>
        </authorList>
    </citation>
    <scope>NUCLEOTIDE SEQUENCE [LARGE SCALE GENOMIC DNA]</scope>
    <source>
        <strain evidence="6">CECT 5096</strain>
    </source>
</reference>
<gene>
    <name evidence="5" type="ORF">LA5096_05419</name>
</gene>
<name>A0A0M6ZLP1_9HYPH</name>